<dbReference type="EMBL" id="ADBL01002355">
    <property type="status" value="NOT_ANNOTATED_CDS"/>
    <property type="molecule type" value="Genomic_DNA"/>
</dbReference>
<dbReference type="Proteomes" id="UP000011715">
    <property type="component" value="Unassembled WGS sequence"/>
</dbReference>
<gene>
    <name evidence="2" type="ORF">MAPG_10538</name>
</gene>
<feature type="compositionally biased region" description="Low complexity" evidence="1">
    <location>
        <begin position="122"/>
        <end position="141"/>
    </location>
</feature>
<dbReference type="AlphaFoldDB" id="A0A0C4ECV2"/>
<dbReference type="EMBL" id="GL876975">
    <property type="protein sequence ID" value="KLU90686.1"/>
    <property type="molecule type" value="Genomic_DNA"/>
</dbReference>
<keyword evidence="4" id="KW-1185">Reference proteome</keyword>
<evidence type="ECO:0000313" key="2">
    <source>
        <dbReference type="EMBL" id="KLU90686.1"/>
    </source>
</evidence>
<accession>A0A0C4ECV2</accession>
<dbReference type="OrthoDB" id="5424149at2759"/>
<feature type="region of interest" description="Disordered" evidence="1">
    <location>
        <begin position="49"/>
        <end position="71"/>
    </location>
</feature>
<evidence type="ECO:0000256" key="1">
    <source>
        <dbReference type="SAM" id="MobiDB-lite"/>
    </source>
</evidence>
<dbReference type="EMBL" id="ADBL01002354">
    <property type="status" value="NOT_ANNOTATED_CDS"/>
    <property type="molecule type" value="Genomic_DNA"/>
</dbReference>
<proteinExistence type="predicted"/>
<reference evidence="2" key="2">
    <citation type="submission" date="2010-05" db="EMBL/GenBank/DDBJ databases">
        <title>The Genome Sequence of Magnaporthe poae strain ATCC 64411.</title>
        <authorList>
            <consortium name="The Broad Institute Genome Sequencing Platform"/>
            <consortium name="Broad Institute Genome Sequencing Center for Infectious Disease"/>
            <person name="Ma L.-J."/>
            <person name="Dead R."/>
            <person name="Young S."/>
            <person name="Zeng Q."/>
            <person name="Koehrsen M."/>
            <person name="Alvarado L."/>
            <person name="Berlin A."/>
            <person name="Chapman S.B."/>
            <person name="Chen Z."/>
            <person name="Freedman E."/>
            <person name="Gellesch M."/>
            <person name="Goldberg J."/>
            <person name="Griggs A."/>
            <person name="Gujja S."/>
            <person name="Heilman E.R."/>
            <person name="Heiman D."/>
            <person name="Hepburn T."/>
            <person name="Howarth C."/>
            <person name="Jen D."/>
            <person name="Larson L."/>
            <person name="Mehta T."/>
            <person name="Neiman D."/>
            <person name="Pearson M."/>
            <person name="Roberts A."/>
            <person name="Saif S."/>
            <person name="Shea T."/>
            <person name="Shenoy N."/>
            <person name="Sisk P."/>
            <person name="Stolte C."/>
            <person name="Sykes S."/>
            <person name="Walk T."/>
            <person name="White J."/>
            <person name="Yandava C."/>
            <person name="Haas B."/>
            <person name="Nusbaum C."/>
            <person name="Birren B."/>
        </authorList>
    </citation>
    <scope>NUCLEOTIDE SEQUENCE</scope>
    <source>
        <strain evidence="2">ATCC 64411</strain>
    </source>
</reference>
<organism evidence="3 4">
    <name type="scientific">Magnaporthiopsis poae (strain ATCC 64411 / 73-15)</name>
    <name type="common">Kentucky bluegrass fungus</name>
    <name type="synonym">Magnaporthe poae</name>
    <dbReference type="NCBI Taxonomy" id="644358"/>
    <lineage>
        <taxon>Eukaryota</taxon>
        <taxon>Fungi</taxon>
        <taxon>Dikarya</taxon>
        <taxon>Ascomycota</taxon>
        <taxon>Pezizomycotina</taxon>
        <taxon>Sordariomycetes</taxon>
        <taxon>Sordariomycetidae</taxon>
        <taxon>Magnaporthales</taxon>
        <taxon>Magnaporthaceae</taxon>
        <taxon>Magnaporthiopsis</taxon>
    </lineage>
</organism>
<sequence length="413" mass="46013">MNIKFCDNETRRIRPTTPTPSLFLFRGFRATRLRFTYFTFRFGTSTTARTRLHHRGQRQTQIPDNETRPIGRPFLFLPFTTVKKQTPVAERAPPTRKNSAPSTKANGTKKKTSDPTDDSESTSEPPVSSEEPTESASTVTPGFANKTYENGILPPISSKPPANLDQILKRYARSRATASPPTSEHGLYNNNVSTASTKTTVLIEVSEPLKRHGDRGYGREFNQPFTNIPLNAEYNNGLSAPPQPDFVEGLRKRTFTPFPVADSVPEAVIYEKDPFSLTLPHAAGERRERGKDLKKAELRAAYNGAATVYARNKARAYTGKSDPPGYAAVTTFATNGTILSTYAHYATPSPENELEYHQYEYASTHLGFSYKGYKEGRRGLRNAQDHAREQLYALKDQLRPCRLCTPAHGGCGL</sequence>
<evidence type="ECO:0000313" key="4">
    <source>
        <dbReference type="Proteomes" id="UP000011715"/>
    </source>
</evidence>
<reference evidence="4" key="1">
    <citation type="submission" date="2010-05" db="EMBL/GenBank/DDBJ databases">
        <title>The genome sequence of Magnaporthe poae strain ATCC 64411.</title>
        <authorList>
            <person name="Ma L.-J."/>
            <person name="Dead R."/>
            <person name="Young S."/>
            <person name="Zeng Q."/>
            <person name="Koehrsen M."/>
            <person name="Alvarado L."/>
            <person name="Berlin A."/>
            <person name="Chapman S.B."/>
            <person name="Chen Z."/>
            <person name="Freedman E."/>
            <person name="Gellesch M."/>
            <person name="Goldberg J."/>
            <person name="Griggs A."/>
            <person name="Gujja S."/>
            <person name="Heilman E.R."/>
            <person name="Heiman D."/>
            <person name="Hepburn T."/>
            <person name="Howarth C."/>
            <person name="Jen D."/>
            <person name="Larson L."/>
            <person name="Mehta T."/>
            <person name="Neiman D."/>
            <person name="Pearson M."/>
            <person name="Roberts A."/>
            <person name="Saif S."/>
            <person name="Shea T."/>
            <person name="Shenoy N."/>
            <person name="Sisk P."/>
            <person name="Stolte C."/>
            <person name="Sykes S."/>
            <person name="Walk T."/>
            <person name="White J."/>
            <person name="Yandava C."/>
            <person name="Haas B."/>
            <person name="Nusbaum C."/>
            <person name="Birren B."/>
        </authorList>
    </citation>
    <scope>NUCLEOTIDE SEQUENCE [LARGE SCALE GENOMIC DNA]</scope>
    <source>
        <strain evidence="4">ATCC 64411 / 73-15</strain>
    </source>
</reference>
<dbReference type="EnsemblFungi" id="MAPG_10538T0">
    <property type="protein sequence ID" value="MAPG_10538T0"/>
    <property type="gene ID" value="MAPG_10538"/>
</dbReference>
<protein>
    <submittedName>
        <fullName evidence="2 3">Uncharacterized protein</fullName>
    </submittedName>
</protein>
<reference evidence="3" key="5">
    <citation type="submission" date="2015-06" db="UniProtKB">
        <authorList>
            <consortium name="EnsemblFungi"/>
        </authorList>
    </citation>
    <scope>IDENTIFICATION</scope>
    <source>
        <strain evidence="3">ATCC 64411</strain>
    </source>
</reference>
<dbReference type="VEuPathDB" id="FungiDB:MAPG_10538"/>
<dbReference type="eggNOG" id="ENOG502RS92">
    <property type="taxonomic scope" value="Eukaryota"/>
</dbReference>
<feature type="region of interest" description="Disordered" evidence="1">
    <location>
        <begin position="85"/>
        <end position="162"/>
    </location>
</feature>
<feature type="compositionally biased region" description="Polar residues" evidence="1">
    <location>
        <begin position="96"/>
        <end position="106"/>
    </location>
</feature>
<reference evidence="3" key="4">
    <citation type="journal article" date="2015" name="G3 (Bethesda)">
        <title>Genome sequences of three phytopathogenic species of the Magnaporthaceae family of fungi.</title>
        <authorList>
            <person name="Okagaki L.H."/>
            <person name="Nunes C.C."/>
            <person name="Sailsbery J."/>
            <person name="Clay B."/>
            <person name="Brown D."/>
            <person name="John T."/>
            <person name="Oh Y."/>
            <person name="Young N."/>
            <person name="Fitzgerald M."/>
            <person name="Haas B.J."/>
            <person name="Zeng Q."/>
            <person name="Young S."/>
            <person name="Adiconis X."/>
            <person name="Fan L."/>
            <person name="Levin J.Z."/>
            <person name="Mitchell T.K."/>
            <person name="Okubara P.A."/>
            <person name="Farman M.L."/>
            <person name="Kohn L.M."/>
            <person name="Birren B."/>
            <person name="Ma L.-J."/>
            <person name="Dean R.A."/>
        </authorList>
    </citation>
    <scope>NUCLEOTIDE SEQUENCE</scope>
    <source>
        <strain evidence="3">ATCC 64411 / 73-15</strain>
    </source>
</reference>
<evidence type="ECO:0000313" key="3">
    <source>
        <dbReference type="EnsemblFungi" id="MAPG_10538T0"/>
    </source>
</evidence>
<name>A0A0C4ECV2_MAGP6</name>
<reference evidence="2" key="3">
    <citation type="submission" date="2011-03" db="EMBL/GenBank/DDBJ databases">
        <title>Annotation of Magnaporthe poae ATCC 64411.</title>
        <authorList>
            <person name="Ma L.-J."/>
            <person name="Dead R."/>
            <person name="Young S.K."/>
            <person name="Zeng Q."/>
            <person name="Gargeya S."/>
            <person name="Fitzgerald M."/>
            <person name="Haas B."/>
            <person name="Abouelleil A."/>
            <person name="Alvarado L."/>
            <person name="Arachchi H.M."/>
            <person name="Berlin A."/>
            <person name="Brown A."/>
            <person name="Chapman S.B."/>
            <person name="Chen Z."/>
            <person name="Dunbar C."/>
            <person name="Freedman E."/>
            <person name="Gearin G."/>
            <person name="Gellesch M."/>
            <person name="Goldberg J."/>
            <person name="Griggs A."/>
            <person name="Gujja S."/>
            <person name="Heiman D."/>
            <person name="Howarth C."/>
            <person name="Larson L."/>
            <person name="Lui A."/>
            <person name="MacDonald P.J.P."/>
            <person name="Mehta T."/>
            <person name="Montmayeur A."/>
            <person name="Murphy C."/>
            <person name="Neiman D."/>
            <person name="Pearson M."/>
            <person name="Priest M."/>
            <person name="Roberts A."/>
            <person name="Saif S."/>
            <person name="Shea T."/>
            <person name="Shenoy N."/>
            <person name="Sisk P."/>
            <person name="Stolte C."/>
            <person name="Sykes S."/>
            <person name="Yandava C."/>
            <person name="Wortman J."/>
            <person name="Nusbaum C."/>
            <person name="Birren B."/>
        </authorList>
    </citation>
    <scope>NUCLEOTIDE SEQUENCE</scope>
    <source>
        <strain evidence="2">ATCC 64411</strain>
    </source>
</reference>
<dbReference type="STRING" id="644358.A0A0C4ECV2"/>